<dbReference type="AlphaFoldDB" id="A0A3S4ZGN3"/>
<feature type="compositionally biased region" description="Low complexity" evidence="1">
    <location>
        <begin position="130"/>
        <end position="142"/>
    </location>
</feature>
<name>A0A3S4ZGN3_9PLAT</name>
<protein>
    <recommendedName>
        <fullName evidence="2">Spt5 KOW domain-containing protein</fullName>
    </recommendedName>
</protein>
<feature type="domain" description="Spt5 KOW" evidence="2">
    <location>
        <begin position="2"/>
        <end position="37"/>
    </location>
</feature>
<proteinExistence type="predicted"/>
<dbReference type="EMBL" id="CAAALY010010733">
    <property type="protein sequence ID" value="VEL11065.1"/>
    <property type="molecule type" value="Genomic_DNA"/>
</dbReference>
<evidence type="ECO:0000313" key="4">
    <source>
        <dbReference type="Proteomes" id="UP000784294"/>
    </source>
</evidence>
<dbReference type="Gene3D" id="2.30.30.30">
    <property type="match status" value="1"/>
</dbReference>
<evidence type="ECO:0000313" key="3">
    <source>
        <dbReference type="EMBL" id="VEL11065.1"/>
    </source>
</evidence>
<evidence type="ECO:0000256" key="1">
    <source>
        <dbReference type="SAM" id="MobiDB-lite"/>
    </source>
</evidence>
<dbReference type="InterPro" id="IPR041978">
    <property type="entry name" value="KOW_Spt5_5"/>
</dbReference>
<organism evidence="3 4">
    <name type="scientific">Protopolystoma xenopodis</name>
    <dbReference type="NCBI Taxonomy" id="117903"/>
    <lineage>
        <taxon>Eukaryota</taxon>
        <taxon>Metazoa</taxon>
        <taxon>Spiralia</taxon>
        <taxon>Lophotrochozoa</taxon>
        <taxon>Platyhelminthes</taxon>
        <taxon>Monogenea</taxon>
        <taxon>Polyopisthocotylea</taxon>
        <taxon>Polystomatidea</taxon>
        <taxon>Polystomatidae</taxon>
        <taxon>Protopolystoma</taxon>
    </lineage>
</organism>
<evidence type="ECO:0000259" key="2">
    <source>
        <dbReference type="Pfam" id="PF23290"/>
    </source>
</evidence>
<feature type="region of interest" description="Disordered" evidence="1">
    <location>
        <begin position="52"/>
        <end position="142"/>
    </location>
</feature>
<keyword evidence="4" id="KW-1185">Reference proteome</keyword>
<dbReference type="InterPro" id="IPR014722">
    <property type="entry name" value="Rib_uL2_dom2"/>
</dbReference>
<comment type="caution">
    <text evidence="3">The sequence shown here is derived from an EMBL/GenBank/DDBJ whole genome shotgun (WGS) entry which is preliminary data.</text>
</comment>
<dbReference type="OrthoDB" id="28901at2759"/>
<accession>A0A3S4ZGN3</accession>
<reference evidence="3" key="1">
    <citation type="submission" date="2018-11" db="EMBL/GenBank/DDBJ databases">
        <authorList>
            <consortium name="Pathogen Informatics"/>
        </authorList>
    </citation>
    <scope>NUCLEOTIDE SEQUENCE</scope>
</reference>
<dbReference type="Proteomes" id="UP000784294">
    <property type="component" value="Unassembled WGS sequence"/>
</dbReference>
<dbReference type="Pfam" id="PF23290">
    <property type="entry name" value="KOW5_SPT5"/>
    <property type="match status" value="1"/>
</dbReference>
<gene>
    <name evidence="3" type="ORF">PXEA_LOCUS4505</name>
</gene>
<sequence length="142" mass="15092">MSGTLKGLTGIVCDVTGSNLLLELHSQFKKVHVLRENVALVDSTGRIIETQFGATTPRPTSVREMRTPIHGSQTPHAASMTPRGDSTPLPSNFNPGMATPAINRTDEPLTPGGYTPWGTVSTDPYRMPGSSSNLSESISGDE</sequence>